<keyword evidence="1" id="KW-0472">Membrane</keyword>
<feature type="transmembrane region" description="Helical" evidence="1">
    <location>
        <begin position="20"/>
        <end position="41"/>
    </location>
</feature>
<dbReference type="InterPro" id="IPR025101">
    <property type="entry name" value="DUF4012"/>
</dbReference>
<evidence type="ECO:0000313" key="2">
    <source>
        <dbReference type="EMBL" id="GEB17784.1"/>
    </source>
</evidence>
<keyword evidence="1" id="KW-1133">Transmembrane helix</keyword>
<reference evidence="2 3" key="1">
    <citation type="submission" date="2019-06" db="EMBL/GenBank/DDBJ databases">
        <title>Whole genome shotgun sequence of Paenarthrobacter aurescens NBRC 12136.</title>
        <authorList>
            <person name="Hosoyama A."/>
            <person name="Uohara A."/>
            <person name="Ohji S."/>
            <person name="Ichikawa N."/>
        </authorList>
    </citation>
    <scope>NUCLEOTIDE SEQUENCE [LARGE SCALE GENOMIC DNA]</scope>
    <source>
        <strain evidence="2 3">NBRC 12136</strain>
    </source>
</reference>
<dbReference type="Proteomes" id="UP000317715">
    <property type="component" value="Unassembled WGS sequence"/>
</dbReference>
<evidence type="ECO:0008006" key="4">
    <source>
        <dbReference type="Google" id="ProtNLM"/>
    </source>
</evidence>
<evidence type="ECO:0000256" key="1">
    <source>
        <dbReference type="SAM" id="Phobius"/>
    </source>
</evidence>
<keyword evidence="1" id="KW-0812">Transmembrane</keyword>
<gene>
    <name evidence="2" type="ORF">AAU01_05390</name>
</gene>
<evidence type="ECO:0000313" key="3">
    <source>
        <dbReference type="Proteomes" id="UP000317715"/>
    </source>
</evidence>
<organism evidence="2 3">
    <name type="scientific">Paenarthrobacter aurescens</name>
    <name type="common">Arthrobacter aurescens</name>
    <dbReference type="NCBI Taxonomy" id="43663"/>
    <lineage>
        <taxon>Bacteria</taxon>
        <taxon>Bacillati</taxon>
        <taxon>Actinomycetota</taxon>
        <taxon>Actinomycetes</taxon>
        <taxon>Micrococcales</taxon>
        <taxon>Micrococcaceae</taxon>
        <taxon>Paenarthrobacter</taxon>
    </lineage>
</organism>
<dbReference type="Pfam" id="PF13196">
    <property type="entry name" value="DUF4012"/>
    <property type="match status" value="1"/>
</dbReference>
<dbReference type="EMBL" id="BJMD01000002">
    <property type="protein sequence ID" value="GEB17784.1"/>
    <property type="molecule type" value="Genomic_DNA"/>
</dbReference>
<proteinExistence type="predicted"/>
<dbReference type="AlphaFoldDB" id="A0A4Y3N7E9"/>
<name>A0A4Y3N7E9_PAEAU</name>
<sequence length="611" mass="63945">MSSRSGTTPVRSTRILRKRIKIISVFTAAAAIVLLGAAAWMSSIAATINSELQSATRLVPNLKAQIAANDAEGATQTVEDLIRHTGAARDAADDPVWTAATAVPWLGPNVQTATEVARSADDVARLGAVPLVNAFHSLNWATLAPSPSGMDLEPLKDAAPQVDAAAHAVRESSNRLNQIDTQGLLPSISSALVEARTELSGLGDQLDIAADAARIAPAMMGADTPRRYLLLMQNNAESRATGGIPGALAVLVIDKGSMNLASQTSATALGSFVPPLPVDAEQQAIYSPRIGRFMQDVNLTPDFATSAATAQAMWEERTGEQVDGVLSLDPVALSFILEVTGPVNISDPLVQQAGAGLPTALTGGNVVQTLLSDAYKAIEEPKLQDVYFAGAAKEVFGALSSGKADPKKLLTSLAKGVEERRILLWSSAPEEQTTLDRYPLGGRIAGAAVAPAQFGIYFNDGTGAKMDYWVKRSVKVVKDCTRDGYREVTVKVTSTNTAPVDAPTSLPKYVTGAGAYGVPPGSVQTNIVVYGPAQSNIDTVVKDGEKVAFAAQSHSNRAVGTSTIRLAPGESTSLEFNFGHIVQHSTPEIVVTPTTQPASDVIQATSKSSCE</sequence>
<protein>
    <recommendedName>
        <fullName evidence="4">DUF4012 domain-containing protein</fullName>
    </recommendedName>
</protein>
<dbReference type="OrthoDB" id="3203519at2"/>
<accession>A0A4Y3N7E9</accession>
<keyword evidence="3" id="KW-1185">Reference proteome</keyword>
<comment type="caution">
    <text evidence="2">The sequence shown here is derived from an EMBL/GenBank/DDBJ whole genome shotgun (WGS) entry which is preliminary data.</text>
</comment>